<dbReference type="Gene3D" id="3.40.50.300">
    <property type="entry name" value="P-loop containing nucleotide triphosphate hydrolases"/>
    <property type="match status" value="1"/>
</dbReference>
<evidence type="ECO:0000313" key="6">
    <source>
        <dbReference type="Proteomes" id="UP000094527"/>
    </source>
</evidence>
<reference evidence="5 6" key="1">
    <citation type="journal article" date="2016" name="Genome Biol. Evol.">
        <title>Gene Family Evolution Reflects Adaptation to Soil Environmental Stressors in the Genome of the Collembolan Orchesella cincta.</title>
        <authorList>
            <person name="Faddeeva-Vakhrusheva A."/>
            <person name="Derks M.F."/>
            <person name="Anvar S.Y."/>
            <person name="Agamennone V."/>
            <person name="Suring W."/>
            <person name="Smit S."/>
            <person name="van Straalen N.M."/>
            <person name="Roelofs D."/>
        </authorList>
    </citation>
    <scope>NUCLEOTIDE SEQUENCE [LARGE SCALE GENOMIC DNA]</scope>
    <source>
        <tissue evidence="5">Mixed pool</tissue>
    </source>
</reference>
<dbReference type="Pfam" id="PF00271">
    <property type="entry name" value="Helicase_C"/>
    <property type="match status" value="1"/>
</dbReference>
<organism evidence="5 6">
    <name type="scientific">Orchesella cincta</name>
    <name type="common">Springtail</name>
    <name type="synonym">Podura cincta</name>
    <dbReference type="NCBI Taxonomy" id="48709"/>
    <lineage>
        <taxon>Eukaryota</taxon>
        <taxon>Metazoa</taxon>
        <taxon>Ecdysozoa</taxon>
        <taxon>Arthropoda</taxon>
        <taxon>Hexapoda</taxon>
        <taxon>Collembola</taxon>
        <taxon>Entomobryomorpha</taxon>
        <taxon>Entomobryoidea</taxon>
        <taxon>Orchesellidae</taxon>
        <taxon>Orchesellinae</taxon>
        <taxon>Orchesella</taxon>
    </lineage>
</organism>
<dbReference type="GO" id="GO:0006281">
    <property type="term" value="P:DNA repair"/>
    <property type="evidence" value="ECO:0007669"/>
    <property type="project" value="TreeGrafter"/>
</dbReference>
<dbReference type="GO" id="GO:0005524">
    <property type="term" value="F:ATP binding"/>
    <property type="evidence" value="ECO:0007669"/>
    <property type="project" value="UniProtKB-KW"/>
</dbReference>
<dbReference type="PANTHER" id="PTHR45626">
    <property type="entry name" value="TRANSCRIPTION TERMINATION FACTOR 2-RELATED"/>
    <property type="match status" value="1"/>
</dbReference>
<keyword evidence="6" id="KW-1185">Reference proteome</keyword>
<dbReference type="STRING" id="48709.A0A1D2MPT9"/>
<dbReference type="GO" id="GO:0008094">
    <property type="term" value="F:ATP-dependent activity, acting on DNA"/>
    <property type="evidence" value="ECO:0007669"/>
    <property type="project" value="TreeGrafter"/>
</dbReference>
<dbReference type="InterPro" id="IPR049730">
    <property type="entry name" value="SNF2/RAD54-like_C"/>
</dbReference>
<gene>
    <name evidence="5" type="ORF">Ocin01_11885</name>
</gene>
<dbReference type="PROSITE" id="PS51194">
    <property type="entry name" value="HELICASE_CTER"/>
    <property type="match status" value="1"/>
</dbReference>
<dbReference type="SUPFAM" id="SSF52540">
    <property type="entry name" value="P-loop containing nucleoside triphosphate hydrolases"/>
    <property type="match status" value="1"/>
</dbReference>
<dbReference type="OrthoDB" id="423559at2759"/>
<name>A0A1D2MPT9_ORCCI</name>
<dbReference type="PANTHER" id="PTHR45626:SF50">
    <property type="entry name" value="TRANSCRIPTION TERMINATION FACTOR 2"/>
    <property type="match status" value="1"/>
</dbReference>
<evidence type="ECO:0000259" key="4">
    <source>
        <dbReference type="PROSITE" id="PS51194"/>
    </source>
</evidence>
<dbReference type="InterPro" id="IPR050628">
    <property type="entry name" value="SNF2_RAD54_helicase_TF"/>
</dbReference>
<evidence type="ECO:0000256" key="3">
    <source>
        <dbReference type="ARBA" id="ARBA00022840"/>
    </source>
</evidence>
<evidence type="ECO:0000313" key="5">
    <source>
        <dbReference type="EMBL" id="ODM94785.1"/>
    </source>
</evidence>
<evidence type="ECO:0000256" key="2">
    <source>
        <dbReference type="ARBA" id="ARBA00022801"/>
    </source>
</evidence>
<dbReference type="EMBL" id="LJIJ01000750">
    <property type="protein sequence ID" value="ODM94785.1"/>
    <property type="molecule type" value="Genomic_DNA"/>
</dbReference>
<dbReference type="SMART" id="SM00490">
    <property type="entry name" value="HELICc"/>
    <property type="match status" value="1"/>
</dbReference>
<dbReference type="InterPro" id="IPR001650">
    <property type="entry name" value="Helicase_C-like"/>
</dbReference>
<dbReference type="CDD" id="cd18793">
    <property type="entry name" value="SF2_C_SNF"/>
    <property type="match status" value="1"/>
</dbReference>
<keyword evidence="1" id="KW-0547">Nucleotide-binding</keyword>
<protein>
    <submittedName>
        <fullName evidence="5">Transcription termination factor 2</fullName>
    </submittedName>
</protein>
<keyword evidence="2" id="KW-0378">Hydrolase</keyword>
<dbReference type="AlphaFoldDB" id="A0A1D2MPT9"/>
<evidence type="ECO:0000256" key="1">
    <source>
        <dbReference type="ARBA" id="ARBA00022741"/>
    </source>
</evidence>
<comment type="caution">
    <text evidence="5">The sequence shown here is derived from an EMBL/GenBank/DDBJ whole genome shotgun (WGS) entry which is preliminary data.</text>
</comment>
<keyword evidence="3" id="KW-0067">ATP-binding</keyword>
<feature type="domain" description="Helicase C-terminal" evidence="4">
    <location>
        <begin position="130"/>
        <end position="285"/>
    </location>
</feature>
<dbReference type="InterPro" id="IPR027417">
    <property type="entry name" value="P-loop_NTPase"/>
</dbReference>
<dbReference type="Proteomes" id="UP000094527">
    <property type="component" value="Unassembled WGS sequence"/>
</dbReference>
<dbReference type="GO" id="GO:0005634">
    <property type="term" value="C:nucleus"/>
    <property type="evidence" value="ECO:0007669"/>
    <property type="project" value="TreeGrafter"/>
</dbReference>
<sequence length="300" mass="34920">MGGRVRKIPPKTVEIIEIELTEAEQAVYGHLMLFAQGMFQNFMQGRMNQRNDWERRNPPSDIRFSHLFALICRLRQCAVLPYLIETMLEDEEVDENESFDEFKEEHLVSKINPIFGRLYESSKIKRILEDLEELRDTAKEEEIFMDKVVIVSSWTKLLGVLYEHLKFRKFSSVYITGDLNIAERQDAMEKFNTRPSKPQIMLLSLAAGGVGLNLIGGNHVFFVEPHWNPQLELQAQDRVHRFGQEKNVFIRRYISQDTIEQRVLELQDMKLDLAEGVLNNTKKSSNGGLTIQQMKLLFQA</sequence>
<proteinExistence type="predicted"/>
<dbReference type="GO" id="GO:0016787">
    <property type="term" value="F:hydrolase activity"/>
    <property type="evidence" value="ECO:0007669"/>
    <property type="project" value="UniProtKB-KW"/>
</dbReference>
<accession>A0A1D2MPT9</accession>